<evidence type="ECO:0000313" key="3">
    <source>
        <dbReference type="Proteomes" id="UP000326979"/>
    </source>
</evidence>
<dbReference type="AlphaFoldDB" id="A0A5N8W817"/>
<accession>A0A5N8W817</accession>
<dbReference type="RefSeq" id="WP_152787879.1">
    <property type="nucleotide sequence ID" value="NZ_BAABEQ010000038.1"/>
</dbReference>
<comment type="caution">
    <text evidence="2">The sequence shown here is derived from an EMBL/GenBank/DDBJ whole genome shotgun (WGS) entry which is preliminary data.</text>
</comment>
<feature type="compositionally biased region" description="Low complexity" evidence="1">
    <location>
        <begin position="44"/>
        <end position="62"/>
    </location>
</feature>
<sequence>MSGPRFGATALPHARGGWVRLLLVVLVVSATFALFCVASPPGRAAGAAVSPSKSVPSAVSGSLPDGRPEARASRHADREPCEERPGGHHCGGPHHHGVLGQTPLVGVHRTPAPGQPVTAPARGSLAPSREPGAARPPDLHTLQLLRV</sequence>
<dbReference type="OrthoDB" id="4229858at2"/>
<feature type="compositionally biased region" description="Basic and acidic residues" evidence="1">
    <location>
        <begin position="66"/>
        <end position="86"/>
    </location>
</feature>
<dbReference type="EMBL" id="VJZE01000195">
    <property type="protein sequence ID" value="MPY43036.1"/>
    <property type="molecule type" value="Genomic_DNA"/>
</dbReference>
<evidence type="ECO:0000313" key="2">
    <source>
        <dbReference type="EMBL" id="MPY43036.1"/>
    </source>
</evidence>
<protein>
    <submittedName>
        <fullName evidence="2">Uncharacterized protein</fullName>
    </submittedName>
</protein>
<gene>
    <name evidence="2" type="ORF">FNH04_24955</name>
</gene>
<feature type="region of interest" description="Disordered" evidence="1">
    <location>
        <begin position="44"/>
        <end position="147"/>
    </location>
</feature>
<reference evidence="2 3" key="1">
    <citation type="submission" date="2019-07" db="EMBL/GenBank/DDBJ databases">
        <title>New species of Amycolatopsis and Streptomyces.</title>
        <authorList>
            <person name="Duangmal K."/>
            <person name="Teo W.F.A."/>
            <person name="Lipun K."/>
        </authorList>
    </citation>
    <scope>NUCLEOTIDE SEQUENCE [LARGE SCALE GENOMIC DNA]</scope>
    <source>
        <strain evidence="2 3">TISTR 2346</strain>
    </source>
</reference>
<organism evidence="2 3">
    <name type="scientific">Streptomyces phyllanthi</name>
    <dbReference type="NCBI Taxonomy" id="1803180"/>
    <lineage>
        <taxon>Bacteria</taxon>
        <taxon>Bacillati</taxon>
        <taxon>Actinomycetota</taxon>
        <taxon>Actinomycetes</taxon>
        <taxon>Kitasatosporales</taxon>
        <taxon>Streptomycetaceae</taxon>
        <taxon>Streptomyces</taxon>
    </lineage>
</organism>
<name>A0A5N8W817_9ACTN</name>
<evidence type="ECO:0000256" key="1">
    <source>
        <dbReference type="SAM" id="MobiDB-lite"/>
    </source>
</evidence>
<keyword evidence="3" id="KW-1185">Reference proteome</keyword>
<dbReference type="Proteomes" id="UP000326979">
    <property type="component" value="Unassembled WGS sequence"/>
</dbReference>
<proteinExistence type="predicted"/>